<evidence type="ECO:0000313" key="2">
    <source>
        <dbReference type="EMBL" id="ABQ47625.1"/>
    </source>
</evidence>
<dbReference type="KEGG" id="tpt:Tpet_1619"/>
<keyword evidence="1" id="KW-0812">Transmembrane</keyword>
<accession>A5IN52</accession>
<evidence type="ECO:0000256" key="1">
    <source>
        <dbReference type="SAM" id="Phobius"/>
    </source>
</evidence>
<dbReference type="Proteomes" id="UP000006558">
    <property type="component" value="Chromosome"/>
</dbReference>
<dbReference type="HOGENOM" id="CLU_2319192_0_0_0"/>
<evidence type="ECO:0000313" key="3">
    <source>
        <dbReference type="Proteomes" id="UP000006558"/>
    </source>
</evidence>
<dbReference type="STRING" id="390874.Tpet_1619"/>
<organism evidence="2 3">
    <name type="scientific">Thermotoga petrophila (strain ATCC BAA-488 / DSM 13995 / JCM 10881 / RKU-1)</name>
    <dbReference type="NCBI Taxonomy" id="390874"/>
    <lineage>
        <taxon>Bacteria</taxon>
        <taxon>Thermotogati</taxon>
        <taxon>Thermotogota</taxon>
        <taxon>Thermotogae</taxon>
        <taxon>Thermotogales</taxon>
        <taxon>Thermotogaceae</taxon>
        <taxon>Thermotoga</taxon>
    </lineage>
</organism>
<dbReference type="EMBL" id="CP000702">
    <property type="protein sequence ID" value="ABQ47625.1"/>
    <property type="molecule type" value="Genomic_DNA"/>
</dbReference>
<reference evidence="2 3" key="2">
    <citation type="journal article" date="2009" name="Proc. Natl. Acad. Sci. U.S.A.">
        <title>On the chimeric nature, thermophilic origin, and phylogenetic placement of the Thermotogales.</title>
        <authorList>
            <person name="Zhaxybayeva O."/>
            <person name="Swithers K.S."/>
            <person name="Lapierre P."/>
            <person name="Fournier G.P."/>
            <person name="Bickhart D.M."/>
            <person name="DeBoy R.T."/>
            <person name="Nelson K.E."/>
            <person name="Nesbo C.L."/>
            <person name="Doolittle W.F."/>
            <person name="Gogarten J.P."/>
            <person name="Noll K.M."/>
        </authorList>
    </citation>
    <scope>NUCLEOTIDE SEQUENCE [LARGE SCALE GENOMIC DNA]</scope>
    <source>
        <strain evidence="3">ATCC BAA-488 / DSM 13995 / JCM 10881 / RKU-1</strain>
    </source>
</reference>
<reference evidence="3" key="1">
    <citation type="submission" date="2007-05" db="EMBL/GenBank/DDBJ databases">
        <title>Complete sequence of Thermotoga petrophila RKU-1.</title>
        <authorList>
            <consortium name="US DOE Joint Genome Institute"/>
            <person name="Copeland A."/>
            <person name="Lucas S."/>
            <person name="Lapidus A."/>
            <person name="Barry K."/>
            <person name="Glavina del Rio T."/>
            <person name="Dalin E."/>
            <person name="Tice H."/>
            <person name="Pitluck S."/>
            <person name="Sims D."/>
            <person name="Brettin T."/>
            <person name="Bruce D."/>
            <person name="Detter J.C."/>
            <person name="Han C."/>
            <person name="Tapia R."/>
            <person name="Schmutz J."/>
            <person name="Larimer F."/>
            <person name="Land M."/>
            <person name="Hauser L."/>
            <person name="Kyrpides N."/>
            <person name="Mikhailova N."/>
            <person name="Nelson K."/>
            <person name="Gogarten J.P."/>
            <person name="Noll K."/>
            <person name="Richardson P."/>
        </authorList>
    </citation>
    <scope>NUCLEOTIDE SEQUENCE [LARGE SCALE GENOMIC DNA]</scope>
    <source>
        <strain evidence="3">ATCC BAA-488 / DSM 13995 / JCM 10881 / RKU-1</strain>
    </source>
</reference>
<protein>
    <submittedName>
        <fullName evidence="2">Uncharacterized protein</fullName>
    </submittedName>
</protein>
<dbReference type="AlphaFoldDB" id="A5IN52"/>
<dbReference type="RefSeq" id="WP_011944034.1">
    <property type="nucleotide sequence ID" value="NC_009486.1"/>
</dbReference>
<keyword evidence="1" id="KW-1133">Transmembrane helix</keyword>
<feature type="transmembrane region" description="Helical" evidence="1">
    <location>
        <begin position="6"/>
        <end position="24"/>
    </location>
</feature>
<sequence length="99" mass="11426">MSLIENVVALILVGVVFAFFVLFLNQVIEKSMRYYVDITKIFQIQKNLDEIFVAEELYDGFEEVNSALVLRKNGDSETLSITLYRSSEKNPVFVFTYAK</sequence>
<keyword evidence="1" id="KW-0472">Membrane</keyword>
<proteinExistence type="predicted"/>
<gene>
    <name evidence="2" type="ordered locus">Tpet_1619</name>
</gene>
<name>A5IN52_THEP1</name>